<keyword evidence="2" id="KW-1185">Reference proteome</keyword>
<evidence type="ECO:0000313" key="1">
    <source>
        <dbReference type="EMBL" id="KGD66242.1"/>
    </source>
</evidence>
<dbReference type="InterPro" id="IPR016181">
    <property type="entry name" value="Acyl_CoA_acyltransferase"/>
</dbReference>
<dbReference type="PATRIC" id="fig|1177154.3.peg.719"/>
<protein>
    <recommendedName>
        <fullName evidence="3">GNAT family N-acetyltransferase</fullName>
    </recommendedName>
</protein>
<dbReference type="InterPro" id="IPR007434">
    <property type="entry name" value="FemAB-like"/>
</dbReference>
<dbReference type="OrthoDB" id="9776898at2"/>
<proteinExistence type="predicted"/>
<dbReference type="Pfam" id="PF04339">
    <property type="entry name" value="FemAB_like"/>
    <property type="match status" value="1"/>
</dbReference>
<dbReference type="Proteomes" id="UP000029444">
    <property type="component" value="Unassembled WGS sequence"/>
</dbReference>
<evidence type="ECO:0008006" key="3">
    <source>
        <dbReference type="Google" id="ProtNLM"/>
    </source>
</evidence>
<dbReference type="PANTHER" id="PTHR47017:SF1">
    <property type="entry name" value="ACYL-COA"/>
    <property type="match status" value="1"/>
</dbReference>
<comment type="caution">
    <text evidence="1">The sequence shown here is derived from an EMBL/GenBank/DDBJ whole genome shotgun (WGS) entry which is preliminary data.</text>
</comment>
<dbReference type="PANTHER" id="PTHR47017">
    <property type="entry name" value="ACYL-COA"/>
    <property type="match status" value="1"/>
</dbReference>
<dbReference type="SUPFAM" id="SSF55729">
    <property type="entry name" value="Acyl-CoA N-acyltransferases (Nat)"/>
    <property type="match status" value="1"/>
</dbReference>
<evidence type="ECO:0000313" key="2">
    <source>
        <dbReference type="Proteomes" id="UP000029444"/>
    </source>
</evidence>
<sequence length="347" mass="40499">MSDYPFLAIPYLTALEDSGAVVAERGWQPRHLELEQGWMPLYLRNQSRGEYVFDFSWAEAYQRHGLAYYPKLVTAVPFTPVAGPRWRGSPDPALLWEGVRQQMAETGASGWHLLFPDQDCREALADLPLVARQACHFRWFNRDYADFDDYLGRFQSRKRKNLRKERQRVVEQGVNVERISGSAIRREQWRIFYQCYASTYLKRGQFPYLDEGFFLQLAQTMASQIMLVLAYRGEQPLAAALYFQDSQQLYGRYWGCLEEVDGLHFELCYYQGIEHAIENGLQVFDPGVQGEHKILRGFEPVITWSLHHLREPAFQNAIADFCREEAAQVHRYREEAMTLLPFRKDGG</sequence>
<name>A0A095SNU1_9GAMM</name>
<dbReference type="Gene3D" id="3.40.630.30">
    <property type="match status" value="1"/>
</dbReference>
<accession>A0A095SNU1</accession>
<dbReference type="EMBL" id="ARXV01000002">
    <property type="protein sequence ID" value="KGD66242.1"/>
    <property type="molecule type" value="Genomic_DNA"/>
</dbReference>
<reference evidence="1 2" key="1">
    <citation type="submission" date="2012-09" db="EMBL/GenBank/DDBJ databases">
        <title>Genome Sequence of alkane-degrading Bacterium Alcanivorax sp. 19-m-6.</title>
        <authorList>
            <person name="Lai Q."/>
            <person name="Shao Z."/>
        </authorList>
    </citation>
    <scope>NUCLEOTIDE SEQUENCE [LARGE SCALE GENOMIC DNA]</scope>
    <source>
        <strain evidence="1 2">19-m-6</strain>
    </source>
</reference>
<dbReference type="AlphaFoldDB" id="A0A095SNU1"/>
<organism evidence="1 2">
    <name type="scientific">Alcanivorax nanhaiticus</name>
    <dbReference type="NCBI Taxonomy" id="1177154"/>
    <lineage>
        <taxon>Bacteria</taxon>
        <taxon>Pseudomonadati</taxon>
        <taxon>Pseudomonadota</taxon>
        <taxon>Gammaproteobacteria</taxon>
        <taxon>Oceanospirillales</taxon>
        <taxon>Alcanivoracaceae</taxon>
        <taxon>Alcanivorax</taxon>
    </lineage>
</organism>
<dbReference type="RefSeq" id="WP_035230451.1">
    <property type="nucleotide sequence ID" value="NZ_ARXV01000002.1"/>
</dbReference>
<gene>
    <name evidence="1" type="ORF">Y5S_00714</name>
</gene>
<dbReference type="eggNOG" id="COG3146">
    <property type="taxonomic scope" value="Bacteria"/>
</dbReference>
<dbReference type="STRING" id="1177154.Y5S_00714"/>